<name>A0A3N2PWZ7_SODAK</name>
<dbReference type="RefSeq" id="XP_028466808.1">
    <property type="nucleotide sequence ID" value="XM_028614128.1"/>
</dbReference>
<dbReference type="AlphaFoldDB" id="A0A3N2PWZ7"/>
<sequence>MEHAILSLLDRFKRGVTGATLTRPPLVNSSNALEQSSECPKDGISMIGRPDRLNRGAPRWMTFTRLPPPSPGVPGPQPHSGAPLPPRISTPDEYPRTPDPSMELAPNKQSNAKQDIFLAPTRHCFDWTPLDATSGGTITYLEATGSNKQQKRSPVVRLGQMKGSMGHIVKPHEHSSDSDISAQGLLRIGLMGSATILEDERTDGTNGSDPDDYGRAAVALVKGLIAKTHGNSDSCAFACIALFKVNLAKRALLMLGVEAKDRQEYQGEKWPWDDDLIVPTKYEELRN</sequence>
<dbReference type="GeneID" id="39582606"/>
<feature type="compositionally biased region" description="Polar residues" evidence="1">
    <location>
        <begin position="27"/>
        <end position="38"/>
    </location>
</feature>
<organism evidence="2 3">
    <name type="scientific">Sodiomyces alkalinus (strain CBS 110278 / VKM F-3762 / F11)</name>
    <name type="common">Alkaliphilic filamentous fungus</name>
    <dbReference type="NCBI Taxonomy" id="1314773"/>
    <lineage>
        <taxon>Eukaryota</taxon>
        <taxon>Fungi</taxon>
        <taxon>Dikarya</taxon>
        <taxon>Ascomycota</taxon>
        <taxon>Pezizomycotina</taxon>
        <taxon>Sordariomycetes</taxon>
        <taxon>Hypocreomycetidae</taxon>
        <taxon>Glomerellales</taxon>
        <taxon>Plectosphaerellaceae</taxon>
        <taxon>Sodiomyces</taxon>
    </lineage>
</organism>
<feature type="compositionally biased region" description="Pro residues" evidence="1">
    <location>
        <begin position="66"/>
        <end position="88"/>
    </location>
</feature>
<evidence type="ECO:0000313" key="2">
    <source>
        <dbReference type="EMBL" id="ROT39002.1"/>
    </source>
</evidence>
<keyword evidence="3" id="KW-1185">Reference proteome</keyword>
<accession>A0A3N2PWZ7</accession>
<gene>
    <name evidence="2" type="ORF">SODALDRAFT_358848</name>
</gene>
<dbReference type="Proteomes" id="UP000272025">
    <property type="component" value="Unassembled WGS sequence"/>
</dbReference>
<proteinExistence type="predicted"/>
<feature type="region of interest" description="Disordered" evidence="1">
    <location>
        <begin position="27"/>
        <end position="110"/>
    </location>
</feature>
<protein>
    <submittedName>
        <fullName evidence="2">Uncharacterized protein</fullName>
    </submittedName>
</protein>
<evidence type="ECO:0000256" key="1">
    <source>
        <dbReference type="SAM" id="MobiDB-lite"/>
    </source>
</evidence>
<reference evidence="2 3" key="1">
    <citation type="journal article" date="2018" name="Mol. Ecol.">
        <title>The obligate alkalophilic soda-lake fungus Sodiomyces alkalinus has shifted to a protein diet.</title>
        <authorList>
            <person name="Grum-Grzhimaylo A.A."/>
            <person name="Falkoski D.L."/>
            <person name="van den Heuvel J."/>
            <person name="Valero-Jimenez C.A."/>
            <person name="Min B."/>
            <person name="Choi I.G."/>
            <person name="Lipzen A."/>
            <person name="Daum C.G."/>
            <person name="Aanen D.K."/>
            <person name="Tsang A."/>
            <person name="Henrissat B."/>
            <person name="Bilanenko E.N."/>
            <person name="de Vries R.P."/>
            <person name="van Kan J.A.L."/>
            <person name="Grigoriev I.V."/>
            <person name="Debets A.J.M."/>
        </authorList>
    </citation>
    <scope>NUCLEOTIDE SEQUENCE [LARGE SCALE GENOMIC DNA]</scope>
    <source>
        <strain evidence="2 3">F11</strain>
    </source>
</reference>
<dbReference type="EMBL" id="ML119054">
    <property type="protein sequence ID" value="ROT39002.1"/>
    <property type="molecule type" value="Genomic_DNA"/>
</dbReference>
<evidence type="ECO:0000313" key="3">
    <source>
        <dbReference type="Proteomes" id="UP000272025"/>
    </source>
</evidence>